<dbReference type="Proteomes" id="UP000663877">
    <property type="component" value="Unassembled WGS sequence"/>
</dbReference>
<keyword evidence="3" id="KW-1185">Reference proteome</keyword>
<proteinExistence type="predicted"/>
<dbReference type="Proteomes" id="UP000663832">
    <property type="component" value="Unassembled WGS sequence"/>
</dbReference>
<evidence type="ECO:0000313" key="2">
    <source>
        <dbReference type="EMBL" id="CAF1544010.1"/>
    </source>
</evidence>
<dbReference type="AlphaFoldDB" id="A0A815EPX7"/>
<accession>A0A815EPX7</accession>
<sequence length="189" mass="21610">MGTKLRVRSNVMMHGNIRVVHLVEISDGVKEVSTAMDATCTAPEPSIPTKPSKPQEFAAPGTFKELLCKGHSCAKCHKCRDWHFTGDQDTWNWVCNYENWKVEDKNRWCIGSWKFFTKLNDGSWKFFAKLDAGYELFTKLDGATCGHSSLDFDRIASIFGGFAFDFDRSFLGFDRSRLYLLHVCLCEKQ</sequence>
<protein>
    <submittedName>
        <fullName evidence="1">Uncharacterized protein</fullName>
    </submittedName>
</protein>
<comment type="caution">
    <text evidence="1">The sequence shown here is derived from an EMBL/GenBank/DDBJ whole genome shotgun (WGS) entry which is preliminary data.</text>
</comment>
<evidence type="ECO:0000313" key="4">
    <source>
        <dbReference type="Proteomes" id="UP000663877"/>
    </source>
</evidence>
<evidence type="ECO:0000313" key="3">
    <source>
        <dbReference type="Proteomes" id="UP000663832"/>
    </source>
</evidence>
<dbReference type="EMBL" id="CAJNOI010000598">
    <property type="protein sequence ID" value="CAF1314460.1"/>
    <property type="molecule type" value="Genomic_DNA"/>
</dbReference>
<gene>
    <name evidence="1" type="ORF">BJG266_LOCUS32996</name>
    <name evidence="2" type="ORF">QVE165_LOCUS46544</name>
</gene>
<dbReference type="OrthoDB" id="10477563at2759"/>
<dbReference type="EMBL" id="CAJNOM010000695">
    <property type="protein sequence ID" value="CAF1544010.1"/>
    <property type="molecule type" value="Genomic_DNA"/>
</dbReference>
<reference evidence="1" key="1">
    <citation type="submission" date="2021-02" db="EMBL/GenBank/DDBJ databases">
        <authorList>
            <person name="Nowell W R."/>
        </authorList>
    </citation>
    <scope>NUCLEOTIDE SEQUENCE</scope>
</reference>
<name>A0A815EPX7_9BILA</name>
<evidence type="ECO:0000313" key="1">
    <source>
        <dbReference type="EMBL" id="CAF1314460.1"/>
    </source>
</evidence>
<organism evidence="1 4">
    <name type="scientific">Adineta steineri</name>
    <dbReference type="NCBI Taxonomy" id="433720"/>
    <lineage>
        <taxon>Eukaryota</taxon>
        <taxon>Metazoa</taxon>
        <taxon>Spiralia</taxon>
        <taxon>Gnathifera</taxon>
        <taxon>Rotifera</taxon>
        <taxon>Eurotatoria</taxon>
        <taxon>Bdelloidea</taxon>
        <taxon>Adinetida</taxon>
        <taxon>Adinetidae</taxon>
        <taxon>Adineta</taxon>
    </lineage>
</organism>